<dbReference type="AlphaFoldDB" id="A0A1B9H2R6"/>
<protein>
    <submittedName>
        <fullName evidence="13">Uncharacterized protein</fullName>
    </submittedName>
</protein>
<reference evidence="14" key="2">
    <citation type="submission" date="2013-12" db="EMBL/GenBank/DDBJ databases">
        <title>Evolution of pathogenesis and genome organization in the Tremellales.</title>
        <authorList>
            <person name="Cuomo C."/>
            <person name="Litvintseva A."/>
            <person name="Heitman J."/>
            <person name="Chen Y."/>
            <person name="Sun S."/>
            <person name="Springer D."/>
            <person name="Dromer F."/>
            <person name="Young S."/>
            <person name="Zeng Q."/>
            <person name="Chapman S."/>
            <person name="Gujja S."/>
            <person name="Saif S."/>
            <person name="Birren B."/>
        </authorList>
    </citation>
    <scope>NUCLEOTIDE SEQUENCE [LARGE SCALE GENOMIC DNA]</scope>
    <source>
        <strain evidence="14">BCC8398</strain>
    </source>
</reference>
<keyword evidence="4" id="KW-0479">Metal-binding</keyword>
<keyword evidence="10" id="KW-0325">Glycoprotein</keyword>
<evidence type="ECO:0000256" key="2">
    <source>
        <dbReference type="ARBA" id="ARBA00004613"/>
    </source>
</evidence>
<evidence type="ECO:0000256" key="9">
    <source>
        <dbReference type="ARBA" id="ARBA00023157"/>
    </source>
</evidence>
<reference evidence="13 14" key="1">
    <citation type="submission" date="2013-07" db="EMBL/GenBank/DDBJ databases">
        <title>The Genome Sequence of Cryptococcus heveanensis BCC8398.</title>
        <authorList>
            <consortium name="The Broad Institute Genome Sequencing Platform"/>
            <person name="Cuomo C."/>
            <person name="Litvintseva A."/>
            <person name="Chen Y."/>
            <person name="Heitman J."/>
            <person name="Sun S."/>
            <person name="Springer D."/>
            <person name="Dromer F."/>
            <person name="Young S.K."/>
            <person name="Zeng Q."/>
            <person name="Gargeya S."/>
            <person name="Fitzgerald M."/>
            <person name="Abouelleil A."/>
            <person name="Alvarado L."/>
            <person name="Berlin A.M."/>
            <person name="Chapman S.B."/>
            <person name="Dewar J."/>
            <person name="Goldberg J."/>
            <person name="Griggs A."/>
            <person name="Gujja S."/>
            <person name="Hansen M."/>
            <person name="Howarth C."/>
            <person name="Imamovic A."/>
            <person name="Larimer J."/>
            <person name="McCowan C."/>
            <person name="Murphy C."/>
            <person name="Pearson M."/>
            <person name="Priest M."/>
            <person name="Roberts A."/>
            <person name="Saif S."/>
            <person name="Shea T."/>
            <person name="Sykes S."/>
            <person name="Wortman J."/>
            <person name="Nusbaum C."/>
            <person name="Birren B."/>
        </authorList>
    </citation>
    <scope>NUCLEOTIDE SEQUENCE [LARGE SCALE GENOMIC DNA]</scope>
    <source>
        <strain evidence="13 14">BCC8398</strain>
    </source>
</reference>
<dbReference type="Proteomes" id="UP000092666">
    <property type="component" value="Unassembled WGS sequence"/>
</dbReference>
<keyword evidence="8" id="KW-0503">Monooxygenase</keyword>
<comment type="subcellular location">
    <subcellularLocation>
        <location evidence="2">Secreted</location>
    </subcellularLocation>
</comment>
<dbReference type="OrthoDB" id="2019572at2759"/>
<dbReference type="EMBL" id="KV700122">
    <property type="protein sequence ID" value="OCF37562.1"/>
    <property type="molecule type" value="Genomic_DNA"/>
</dbReference>
<dbReference type="GO" id="GO:0005576">
    <property type="term" value="C:extracellular region"/>
    <property type="evidence" value="ECO:0007669"/>
    <property type="project" value="UniProtKB-SubCell"/>
</dbReference>
<sequence length="131" mass="14694">MRGFATTVVFLTFLNLVSAHVALWDKGMFGLNYPYQADDPQNNNYNNDAPVKPLRELDGLTTDQWFAHGHKGYPPKAGNFMVLPAGGSYNGKSCFFIPSVLVILQFECQPLTTYWSHNRRSSLQPSSDDFA</sequence>
<evidence type="ECO:0000256" key="12">
    <source>
        <dbReference type="SAM" id="SignalP"/>
    </source>
</evidence>
<keyword evidence="9" id="KW-1015">Disulfide bond</keyword>
<gene>
    <name evidence="13" type="ORF">I316_00688</name>
</gene>
<keyword evidence="3" id="KW-0964">Secreted</keyword>
<dbReference type="Pfam" id="PF22810">
    <property type="entry name" value="LPMO_AA14"/>
    <property type="match status" value="1"/>
</dbReference>
<evidence type="ECO:0000313" key="14">
    <source>
        <dbReference type="Proteomes" id="UP000092666"/>
    </source>
</evidence>
<dbReference type="InterPro" id="IPR054497">
    <property type="entry name" value="LPMO_AA14"/>
</dbReference>
<evidence type="ECO:0000256" key="7">
    <source>
        <dbReference type="ARBA" id="ARBA00023008"/>
    </source>
</evidence>
<dbReference type="STRING" id="1296120.A0A1B9H2R6"/>
<keyword evidence="7" id="KW-0186">Copper</keyword>
<evidence type="ECO:0000256" key="11">
    <source>
        <dbReference type="ARBA" id="ARBA00046340"/>
    </source>
</evidence>
<feature type="signal peptide" evidence="12">
    <location>
        <begin position="1"/>
        <end position="19"/>
    </location>
</feature>
<keyword evidence="14" id="KW-1185">Reference proteome</keyword>
<keyword evidence="5 12" id="KW-0732">Signal</keyword>
<proteinExistence type="inferred from homology"/>
<comment type="cofactor">
    <cofactor evidence="1">
        <name>Cu(2+)</name>
        <dbReference type="ChEBI" id="CHEBI:29036"/>
    </cofactor>
</comment>
<name>A0A1B9H2R6_9TREE</name>
<dbReference type="GO" id="GO:0046872">
    <property type="term" value="F:metal ion binding"/>
    <property type="evidence" value="ECO:0007669"/>
    <property type="project" value="UniProtKB-KW"/>
</dbReference>
<evidence type="ECO:0000256" key="1">
    <source>
        <dbReference type="ARBA" id="ARBA00001973"/>
    </source>
</evidence>
<accession>A0A1B9H2R6</accession>
<organism evidence="13 14">
    <name type="scientific">Kwoniella heveanensis BCC8398</name>
    <dbReference type="NCBI Taxonomy" id="1296120"/>
    <lineage>
        <taxon>Eukaryota</taxon>
        <taxon>Fungi</taxon>
        <taxon>Dikarya</taxon>
        <taxon>Basidiomycota</taxon>
        <taxon>Agaricomycotina</taxon>
        <taxon>Tremellomycetes</taxon>
        <taxon>Tremellales</taxon>
        <taxon>Cryptococcaceae</taxon>
        <taxon>Kwoniella</taxon>
    </lineage>
</organism>
<evidence type="ECO:0000256" key="6">
    <source>
        <dbReference type="ARBA" id="ARBA00023002"/>
    </source>
</evidence>
<dbReference type="GO" id="GO:0004497">
    <property type="term" value="F:monooxygenase activity"/>
    <property type="evidence" value="ECO:0007669"/>
    <property type="project" value="UniProtKB-KW"/>
</dbReference>
<evidence type="ECO:0000256" key="4">
    <source>
        <dbReference type="ARBA" id="ARBA00022723"/>
    </source>
</evidence>
<evidence type="ECO:0000313" key="13">
    <source>
        <dbReference type="EMBL" id="OCF37562.1"/>
    </source>
</evidence>
<keyword evidence="6" id="KW-0560">Oxidoreductase</keyword>
<evidence type="ECO:0000256" key="8">
    <source>
        <dbReference type="ARBA" id="ARBA00023033"/>
    </source>
</evidence>
<feature type="chain" id="PRO_5008627573" evidence="12">
    <location>
        <begin position="20"/>
        <end position="131"/>
    </location>
</feature>
<comment type="similarity">
    <text evidence="11">Belongs to the polysaccharide monooxygenase AA14 family.</text>
</comment>
<evidence type="ECO:0000256" key="3">
    <source>
        <dbReference type="ARBA" id="ARBA00022525"/>
    </source>
</evidence>
<evidence type="ECO:0000256" key="10">
    <source>
        <dbReference type="ARBA" id="ARBA00023180"/>
    </source>
</evidence>
<evidence type="ECO:0000256" key="5">
    <source>
        <dbReference type="ARBA" id="ARBA00022729"/>
    </source>
</evidence>